<evidence type="ECO:0000256" key="5">
    <source>
        <dbReference type="ARBA" id="ARBA00022490"/>
    </source>
</evidence>
<comment type="caution">
    <text evidence="14">The sequence shown here is derived from an EMBL/GenBank/DDBJ whole genome shotgun (WGS) entry which is preliminary data.</text>
</comment>
<proteinExistence type="inferred from homology"/>
<evidence type="ECO:0000256" key="12">
    <source>
        <dbReference type="PIRSR" id="PIRSR602481-1"/>
    </source>
</evidence>
<dbReference type="PATRIC" id="fig|1203610.3.peg.3015"/>
<gene>
    <name evidence="14" type="ORF">HMPREF1536_02945</name>
</gene>
<dbReference type="GO" id="GO:0000976">
    <property type="term" value="F:transcription cis-regulatory region binding"/>
    <property type="evidence" value="ECO:0007669"/>
    <property type="project" value="TreeGrafter"/>
</dbReference>
<name>A0A0F5JC69_9BACT</name>
<keyword evidence="15" id="KW-1185">Reference proteome</keyword>
<evidence type="ECO:0000256" key="13">
    <source>
        <dbReference type="PIRSR" id="PIRSR602481-2"/>
    </source>
</evidence>
<comment type="cofactor">
    <cofactor evidence="13">
        <name>Mn(2+)</name>
        <dbReference type="ChEBI" id="CHEBI:29035"/>
    </cofactor>
    <cofactor evidence="13">
        <name>Fe(2+)</name>
        <dbReference type="ChEBI" id="CHEBI:29033"/>
    </cofactor>
    <text evidence="13">Binds 1 Mn(2+) or Fe(2+) ion per subunit.</text>
</comment>
<dbReference type="AlphaFoldDB" id="A0A0F5JC69"/>
<keyword evidence="5" id="KW-0963">Cytoplasm</keyword>
<evidence type="ECO:0000256" key="9">
    <source>
        <dbReference type="ARBA" id="ARBA00023015"/>
    </source>
</evidence>
<dbReference type="Gene3D" id="3.30.1490.190">
    <property type="match status" value="1"/>
</dbReference>
<dbReference type="STRING" id="1203610.HMPREF1536_02945"/>
<protein>
    <recommendedName>
        <fullName evidence="4">Ferric uptake regulation protein</fullName>
    </recommendedName>
</protein>
<dbReference type="InterPro" id="IPR036388">
    <property type="entry name" value="WH-like_DNA-bd_sf"/>
</dbReference>
<dbReference type="HOGENOM" id="CLU_096072_3_1_10"/>
<dbReference type="Pfam" id="PF01475">
    <property type="entry name" value="FUR"/>
    <property type="match status" value="1"/>
</dbReference>
<dbReference type="GO" id="GO:0008270">
    <property type="term" value="F:zinc ion binding"/>
    <property type="evidence" value="ECO:0007669"/>
    <property type="project" value="TreeGrafter"/>
</dbReference>
<dbReference type="Gene3D" id="1.10.10.10">
    <property type="entry name" value="Winged helix-like DNA-binding domain superfamily/Winged helix DNA-binding domain"/>
    <property type="match status" value="1"/>
</dbReference>
<dbReference type="SUPFAM" id="SSF46785">
    <property type="entry name" value="Winged helix' DNA-binding domain"/>
    <property type="match status" value="1"/>
</dbReference>
<evidence type="ECO:0000256" key="4">
    <source>
        <dbReference type="ARBA" id="ARBA00020910"/>
    </source>
</evidence>
<comment type="subunit">
    <text evidence="3">Homodimer.</text>
</comment>
<keyword evidence="13" id="KW-0408">Iron</keyword>
<dbReference type="InterPro" id="IPR036390">
    <property type="entry name" value="WH_DNA-bd_sf"/>
</dbReference>
<keyword evidence="6" id="KW-0678">Repressor</keyword>
<evidence type="ECO:0000256" key="7">
    <source>
        <dbReference type="ARBA" id="ARBA00022723"/>
    </source>
</evidence>
<dbReference type="PANTHER" id="PTHR33202">
    <property type="entry name" value="ZINC UPTAKE REGULATION PROTEIN"/>
    <property type="match status" value="1"/>
</dbReference>
<keyword evidence="11" id="KW-0804">Transcription</keyword>
<evidence type="ECO:0000256" key="3">
    <source>
        <dbReference type="ARBA" id="ARBA00011738"/>
    </source>
</evidence>
<reference evidence="14 15" key="1">
    <citation type="submission" date="2013-04" db="EMBL/GenBank/DDBJ databases">
        <title>The Genome Sequence of Parabacteroides gordonii DSM 23371.</title>
        <authorList>
            <consortium name="The Broad Institute Genomics Platform"/>
            <person name="Earl A."/>
            <person name="Ward D."/>
            <person name="Feldgarden M."/>
            <person name="Gevers D."/>
            <person name="Martens E."/>
            <person name="Sakamoto M."/>
            <person name="Benno Y."/>
            <person name="Suzuki N."/>
            <person name="Matsunaga N."/>
            <person name="Koshihara K."/>
            <person name="Seki M."/>
            <person name="Komiya H."/>
            <person name="Walker B."/>
            <person name="Young S."/>
            <person name="Zeng Q."/>
            <person name="Gargeya S."/>
            <person name="Fitzgerald M."/>
            <person name="Haas B."/>
            <person name="Abouelleil A."/>
            <person name="Allen A.W."/>
            <person name="Alvarado L."/>
            <person name="Arachchi H.M."/>
            <person name="Berlin A.M."/>
            <person name="Chapman S.B."/>
            <person name="Gainer-Dewar J."/>
            <person name="Goldberg J."/>
            <person name="Griggs A."/>
            <person name="Gujja S."/>
            <person name="Hansen M."/>
            <person name="Howarth C."/>
            <person name="Imamovic A."/>
            <person name="Ireland A."/>
            <person name="Larimer J."/>
            <person name="McCowan C."/>
            <person name="Murphy C."/>
            <person name="Pearson M."/>
            <person name="Poon T.W."/>
            <person name="Priest M."/>
            <person name="Roberts A."/>
            <person name="Saif S."/>
            <person name="Shea T."/>
            <person name="Sisk P."/>
            <person name="Sykes S."/>
            <person name="Wortman J."/>
            <person name="Nusbaum C."/>
            <person name="Birren B."/>
        </authorList>
    </citation>
    <scope>NUCLEOTIDE SEQUENCE [LARGE SCALE GENOMIC DNA]</scope>
    <source>
        <strain evidence="14 15">MS-1</strain>
    </source>
</reference>
<keyword evidence="10" id="KW-0238">DNA-binding</keyword>
<feature type="binding site" evidence="12">
    <location>
        <position position="111"/>
    </location>
    <ligand>
        <name>Zn(2+)</name>
        <dbReference type="ChEBI" id="CHEBI:29105"/>
    </ligand>
</feature>
<evidence type="ECO:0000256" key="8">
    <source>
        <dbReference type="ARBA" id="ARBA00022833"/>
    </source>
</evidence>
<dbReference type="GO" id="GO:0003700">
    <property type="term" value="F:DNA-binding transcription factor activity"/>
    <property type="evidence" value="ECO:0007669"/>
    <property type="project" value="InterPro"/>
</dbReference>
<dbReference type="CDD" id="cd07153">
    <property type="entry name" value="Fur_like"/>
    <property type="match status" value="1"/>
</dbReference>
<comment type="subcellular location">
    <subcellularLocation>
        <location evidence="1">Cytoplasm</location>
    </subcellularLocation>
</comment>
<keyword evidence="7 12" id="KW-0479">Metal-binding</keyword>
<feature type="binding site" evidence="12">
    <location>
        <position position="150"/>
    </location>
    <ligand>
        <name>Zn(2+)</name>
        <dbReference type="ChEBI" id="CHEBI:29105"/>
    </ligand>
</feature>
<dbReference type="InterPro" id="IPR002481">
    <property type="entry name" value="FUR"/>
</dbReference>
<evidence type="ECO:0000256" key="11">
    <source>
        <dbReference type="ARBA" id="ARBA00023163"/>
    </source>
</evidence>
<evidence type="ECO:0000313" key="14">
    <source>
        <dbReference type="EMBL" id="KKB55476.1"/>
    </source>
</evidence>
<keyword evidence="8 12" id="KW-0862">Zinc</keyword>
<evidence type="ECO:0000256" key="6">
    <source>
        <dbReference type="ARBA" id="ARBA00022491"/>
    </source>
</evidence>
<keyword evidence="9" id="KW-0805">Transcription regulation</keyword>
<evidence type="ECO:0000256" key="1">
    <source>
        <dbReference type="ARBA" id="ARBA00004496"/>
    </source>
</evidence>
<dbReference type="GO" id="GO:1900376">
    <property type="term" value="P:regulation of secondary metabolite biosynthetic process"/>
    <property type="evidence" value="ECO:0007669"/>
    <property type="project" value="TreeGrafter"/>
</dbReference>
<feature type="binding site" evidence="13">
    <location>
        <position position="142"/>
    </location>
    <ligand>
        <name>Fe cation</name>
        <dbReference type="ChEBI" id="CHEBI:24875"/>
    </ligand>
</feature>
<dbReference type="GO" id="GO:0005829">
    <property type="term" value="C:cytosol"/>
    <property type="evidence" value="ECO:0007669"/>
    <property type="project" value="TreeGrafter"/>
</dbReference>
<dbReference type="GO" id="GO:0045892">
    <property type="term" value="P:negative regulation of DNA-templated transcription"/>
    <property type="evidence" value="ECO:0007669"/>
    <property type="project" value="TreeGrafter"/>
</dbReference>
<dbReference type="EMBL" id="AQHW01000015">
    <property type="protein sequence ID" value="KKB55476.1"/>
    <property type="molecule type" value="Genomic_DNA"/>
</dbReference>
<dbReference type="Proteomes" id="UP000033035">
    <property type="component" value="Unassembled WGS sequence"/>
</dbReference>
<evidence type="ECO:0000256" key="2">
    <source>
        <dbReference type="ARBA" id="ARBA00007957"/>
    </source>
</evidence>
<dbReference type="PANTHER" id="PTHR33202:SF2">
    <property type="entry name" value="FERRIC UPTAKE REGULATION PROTEIN"/>
    <property type="match status" value="1"/>
</dbReference>
<organism evidence="14 15">
    <name type="scientific">Parabacteroides gordonii MS-1 = DSM 23371</name>
    <dbReference type="NCBI Taxonomy" id="1203610"/>
    <lineage>
        <taxon>Bacteria</taxon>
        <taxon>Pseudomonadati</taxon>
        <taxon>Bacteroidota</taxon>
        <taxon>Bacteroidia</taxon>
        <taxon>Bacteroidales</taxon>
        <taxon>Tannerellaceae</taxon>
        <taxon>Parabacteroides</taxon>
    </lineage>
</organism>
<feature type="binding site" evidence="12">
    <location>
        <position position="114"/>
    </location>
    <ligand>
        <name>Zn(2+)</name>
        <dbReference type="ChEBI" id="CHEBI:29105"/>
    </ligand>
</feature>
<dbReference type="InterPro" id="IPR043135">
    <property type="entry name" value="Fur_C"/>
</dbReference>
<sequence length="163" mass="19242">MSVAWCRNKMDEKKYIEMKQSFTEYLTEKKLRKTEERYAIFECICGFSGHFDMYSLQERLEETNFHVSKATLYNTLDVLEDGGMIVRHQLNAQSVQYELRALAETHLHLICMKCGAIREMKDSVLKKDVCNLKISRFTPEFHSLYIYGICSKCKFKLQQRIGK</sequence>
<comment type="similarity">
    <text evidence="2">Belongs to the Fur family.</text>
</comment>
<evidence type="ECO:0000256" key="10">
    <source>
        <dbReference type="ARBA" id="ARBA00023125"/>
    </source>
</evidence>
<accession>A0A0F5JC69</accession>
<evidence type="ECO:0000313" key="15">
    <source>
        <dbReference type="Proteomes" id="UP000033035"/>
    </source>
</evidence>
<feature type="binding site" evidence="12">
    <location>
        <position position="153"/>
    </location>
    <ligand>
        <name>Zn(2+)</name>
        <dbReference type="ChEBI" id="CHEBI:29105"/>
    </ligand>
</feature>
<comment type="cofactor">
    <cofactor evidence="12">
        <name>Zn(2+)</name>
        <dbReference type="ChEBI" id="CHEBI:29105"/>
    </cofactor>
    <text evidence="12">Binds 1 zinc ion per subunit.</text>
</comment>